<proteinExistence type="predicted"/>
<dbReference type="InterPro" id="IPR001611">
    <property type="entry name" value="Leu-rich_rpt"/>
</dbReference>
<dbReference type="Gene3D" id="3.80.10.10">
    <property type="entry name" value="Ribonuclease Inhibitor"/>
    <property type="match status" value="4"/>
</dbReference>
<dbReference type="SMART" id="SM00365">
    <property type="entry name" value="LRR_SD22"/>
    <property type="match status" value="6"/>
</dbReference>
<sequence>MDAASVHSDCVEGWYGTNCEFHDVSIPDANLRAAVCSALVASLILSDDCSVITNIDMLSLTSLSASSVDTFEGLSYATNLASLTIDGTSTSDLEIDSTEIGYLPTSSLSTLYLQNIALSEDVSLSAFTMLTKLDLRNTGLTDSHIVLGSLSGVEEQLVELTLRENSISDISALSGMVNLTYLYLNNNQIYDVGPLQELIQLSYLHLGYNQISSVLSLSKLTNLLTLFLHDNFVSDISPFSNMSLLTSVNIGNNRILDISPLSNMSSLSSLYLYYNNISDITPLGGMELMLTLHLAANNISDISDLSEMSNLTTLYLYSNQISDISALSGMVNLTYLHLYNNQISDVSPLENLVKLPELNLSNNPLSTTMSSSLTTLSSLPSLTTLTLDSVGLCDTSLRSLSMFPALSTLSIRSNGLTDISLLFPISGLSSLDVRENKLCNVSDTVYAALFPLSPALSVNVGSSDSLIDQDSSYCAHCSEALSSMTPSDNVVCREVWTDEYQVECALFSYRDYNSSSSSSSSDPPTCVSLDASQSVSSAPSCVDTLVTYPGSQCVVDAGMDAASVHSDCIEGWYGEECSEECPLKNGEQCGGIEDGICNFATHICDCSASDLHGDSCQYVTIPDLNLRSALCSLVDGHDLSCDDLTKSDLAGISTGEGEELTCLDLSSLDITDLTGLEYAMNVTCFDLSGNASLSNISVLNSLSEYNNLTALNISDTDVTDITLISSLSGVLTSLSVCNNPSISVSDIASIFGSSLTDLDVSGMELDDLLWLYE</sequence>
<dbReference type="InterPro" id="IPR003591">
    <property type="entry name" value="Leu-rich_rpt_typical-subtyp"/>
</dbReference>
<name>A0ABQ5K831_9EUKA</name>
<dbReference type="PANTHER" id="PTHR46652">
    <property type="entry name" value="LEUCINE-RICH REPEAT AND IQ DOMAIN-CONTAINING PROTEIN 1-RELATED"/>
    <property type="match status" value="1"/>
</dbReference>
<dbReference type="SUPFAM" id="SSF52058">
    <property type="entry name" value="L domain-like"/>
    <property type="match status" value="2"/>
</dbReference>
<evidence type="ECO:0000313" key="3">
    <source>
        <dbReference type="EMBL" id="GKT28538.1"/>
    </source>
</evidence>
<dbReference type="SMART" id="SM00369">
    <property type="entry name" value="LRR_TYP"/>
    <property type="match status" value="7"/>
</dbReference>
<comment type="caution">
    <text evidence="3">The sequence shown here is derived from an EMBL/GenBank/DDBJ whole genome shotgun (WGS) entry which is preliminary data.</text>
</comment>
<dbReference type="PROSITE" id="PS51450">
    <property type="entry name" value="LRR"/>
    <property type="match status" value="8"/>
</dbReference>
<protein>
    <submittedName>
        <fullName evidence="3">Uncharacterized protein</fullName>
    </submittedName>
</protein>
<evidence type="ECO:0000256" key="1">
    <source>
        <dbReference type="ARBA" id="ARBA00022614"/>
    </source>
</evidence>
<organism evidence="3 4">
    <name type="scientific">Aduncisulcus paluster</name>
    <dbReference type="NCBI Taxonomy" id="2918883"/>
    <lineage>
        <taxon>Eukaryota</taxon>
        <taxon>Metamonada</taxon>
        <taxon>Carpediemonas-like organisms</taxon>
        <taxon>Aduncisulcus</taxon>
    </lineage>
</organism>
<reference evidence="3" key="1">
    <citation type="submission" date="2022-03" db="EMBL/GenBank/DDBJ databases">
        <title>Draft genome sequence of Aduncisulcus paluster, a free-living microaerophilic Fornicata.</title>
        <authorList>
            <person name="Yuyama I."/>
            <person name="Kume K."/>
            <person name="Tamura T."/>
            <person name="Inagaki Y."/>
            <person name="Hashimoto T."/>
        </authorList>
    </citation>
    <scope>NUCLEOTIDE SEQUENCE</scope>
    <source>
        <strain evidence="3">NY0171</strain>
    </source>
</reference>
<accession>A0ABQ5K831</accession>
<keyword evidence="1" id="KW-0433">Leucine-rich repeat</keyword>
<keyword evidence="2" id="KW-0677">Repeat</keyword>
<dbReference type="InterPro" id="IPR032675">
    <property type="entry name" value="LRR_dom_sf"/>
</dbReference>
<dbReference type="PANTHER" id="PTHR46652:SF3">
    <property type="entry name" value="LEUCINE-RICH REPEAT-CONTAINING PROTEIN 9"/>
    <property type="match status" value="1"/>
</dbReference>
<gene>
    <name evidence="3" type="ORF">ADUPG1_000714</name>
</gene>
<keyword evidence="4" id="KW-1185">Reference proteome</keyword>
<dbReference type="Pfam" id="PF12799">
    <property type="entry name" value="LRR_4"/>
    <property type="match status" value="4"/>
</dbReference>
<dbReference type="EMBL" id="BQXS01000341">
    <property type="protein sequence ID" value="GKT28538.1"/>
    <property type="molecule type" value="Genomic_DNA"/>
</dbReference>
<dbReference type="Proteomes" id="UP001057375">
    <property type="component" value="Unassembled WGS sequence"/>
</dbReference>
<dbReference type="InterPro" id="IPR025875">
    <property type="entry name" value="Leu-rich_rpt_4"/>
</dbReference>
<feature type="non-terminal residue" evidence="3">
    <location>
        <position position="773"/>
    </location>
</feature>
<dbReference type="InterPro" id="IPR050836">
    <property type="entry name" value="SDS22/Internalin_LRR"/>
</dbReference>
<evidence type="ECO:0000313" key="4">
    <source>
        <dbReference type="Proteomes" id="UP001057375"/>
    </source>
</evidence>
<evidence type="ECO:0000256" key="2">
    <source>
        <dbReference type="ARBA" id="ARBA00022737"/>
    </source>
</evidence>